<keyword evidence="3" id="KW-1185">Reference proteome</keyword>
<organism evidence="2 3">
    <name type="scientific">Ovis ammon polii</name>
    <dbReference type="NCBI Taxonomy" id="230172"/>
    <lineage>
        <taxon>Eukaryota</taxon>
        <taxon>Metazoa</taxon>
        <taxon>Chordata</taxon>
        <taxon>Craniata</taxon>
        <taxon>Vertebrata</taxon>
        <taxon>Euteleostomi</taxon>
        <taxon>Mammalia</taxon>
        <taxon>Eutheria</taxon>
        <taxon>Laurasiatheria</taxon>
        <taxon>Artiodactyla</taxon>
        <taxon>Ruminantia</taxon>
        <taxon>Pecora</taxon>
        <taxon>Bovidae</taxon>
        <taxon>Caprinae</taxon>
        <taxon>Ovis</taxon>
    </lineage>
</organism>
<gene>
    <name evidence="2" type="ORF">MG293_004878</name>
</gene>
<reference evidence="2" key="1">
    <citation type="submission" date="2022-03" db="EMBL/GenBank/DDBJ databases">
        <title>Genomic analyses of argali, domestic sheep and their hybrids provide insights into chromosomal evolution, heterosis and genetic basis of agronomic traits.</title>
        <authorList>
            <person name="Li M."/>
        </authorList>
    </citation>
    <scope>NUCLEOTIDE SEQUENCE</scope>
    <source>
        <strain evidence="2">CAU-MHL-2022a</strain>
        <tissue evidence="2">Skin</tissue>
    </source>
</reference>
<sequence length="241" mass="26541">MAALHRSLFSFPMTLTVVITVTPGGRFKLKESLDRASEPEEGWCGRSPGNQKQLIAVQRSGLGLDQDWYPGQELSRKAGVVTCIVTELLLASLPINSTVPAPSGQREQSSSPAAKDACTEDETNHIVLYVSVSRLLKNHPGAKIYWVEPGLHIPRERLTTLQIAAPAHALPPAALRRLCWAAADGKNVRKVWGERWSVSLMELSSMPPQPKKASVNLDKPTCSKALFFRYPQSLGWILHPF</sequence>
<proteinExistence type="predicted"/>
<evidence type="ECO:0008006" key="4">
    <source>
        <dbReference type="Google" id="ProtNLM"/>
    </source>
</evidence>
<evidence type="ECO:0000256" key="1">
    <source>
        <dbReference type="SAM" id="SignalP"/>
    </source>
</evidence>
<dbReference type="Proteomes" id="UP001214576">
    <property type="component" value="Unassembled WGS sequence"/>
</dbReference>
<dbReference type="EMBL" id="JAKZEL010000004">
    <property type="protein sequence ID" value="KAI4544612.1"/>
    <property type="molecule type" value="Genomic_DNA"/>
</dbReference>
<comment type="caution">
    <text evidence="2">The sequence shown here is derived from an EMBL/GenBank/DDBJ whole genome shotgun (WGS) entry which is preliminary data.</text>
</comment>
<name>A0AAD4UH87_OVIAM</name>
<protein>
    <recommendedName>
        <fullName evidence="4">Ig-like domain-containing protein</fullName>
    </recommendedName>
</protein>
<accession>A0AAD4UH87</accession>
<evidence type="ECO:0000313" key="3">
    <source>
        <dbReference type="Proteomes" id="UP001214576"/>
    </source>
</evidence>
<keyword evidence="1" id="KW-0732">Signal</keyword>
<feature type="chain" id="PRO_5042295168" description="Ig-like domain-containing protein" evidence="1">
    <location>
        <begin position="17"/>
        <end position="241"/>
    </location>
</feature>
<evidence type="ECO:0000313" key="2">
    <source>
        <dbReference type="EMBL" id="KAI4544612.1"/>
    </source>
</evidence>
<dbReference type="AlphaFoldDB" id="A0AAD4UH87"/>
<feature type="signal peptide" evidence="1">
    <location>
        <begin position="1"/>
        <end position="16"/>
    </location>
</feature>